<organism evidence="2 3">
    <name type="scientific">Lactococcus petauri</name>
    <dbReference type="NCBI Taxonomy" id="1940789"/>
    <lineage>
        <taxon>Bacteria</taxon>
        <taxon>Bacillati</taxon>
        <taxon>Bacillota</taxon>
        <taxon>Bacilli</taxon>
        <taxon>Lactobacillales</taxon>
        <taxon>Streptococcaceae</taxon>
        <taxon>Lactococcus</taxon>
    </lineage>
</organism>
<dbReference type="RefSeq" id="WP_338956519.1">
    <property type="nucleotide sequence ID" value="NZ_CP141698.1"/>
</dbReference>
<evidence type="ECO:0000313" key="3">
    <source>
        <dbReference type="Proteomes" id="UP001456368"/>
    </source>
</evidence>
<sequence>MGKIAKKLLKHLILRALFPLLLLFPLTLVKAETNNIIVNPGDKIDTGNHDFSPTELKETTNWGILGTSSPWWDANGYTLMLNNQGKDKVGYGVFKYALDFSKPVKLTASFGVNINNAYTYAAGDSLGFILTDVNANEITKGQSGGGLGILGIPNAIFAGRDFYYNFGIPTYDSSVGQVTEGPLLGRVNGSSQITIRQTSADGLSLLKPDTLSAVSAQYGIFNKGSGSTKSTGIDYVQLEWIPTDGGMVTSSGKVSGYLKLTYGSGVDANGDVNGSTTSVLYGNPTDSSLQLSQMLSIGVAGATGGNYSDLSFNAQSSYLTGSKATQDVKVNYINAVTGKKILTKEQAVIHANVGDTVSLHSPSASPDSNRDFYEYLAPDLTSEGFTFKGISTGNSIDTSNNNSTSDLTVLNNDEIITTPEGLETPTNNTFNIYYTPTLQSAKFISWYSQGTPGTSEALTDISGTVFAQPSNTPTTPGKAAALPKALSIEGYLEDAVPEPALEIPKGYKIAKVIGPDKKVYSSIELARLANLLLYMNDNEFNVVLEANTHRASFSYQYGKGTPGVDDNTGLPSTTPTTPGPMAPELPQISAAEDQQGTTGSPIASPIINPIDILGYSVTSILKPGNTLVPVATGIHPESDWMSWDYSQETITGEDSQFVYIITPDVQTSIVGFVYSPGTPGVDEGGIPSDNPVIPGKAAPLPVAEKISGVTNGLLTIEKPNIPAGYTIDYVIGPDGTSYSVEGTLLTMINMKGQVTTETVAAGTTALEAANNHHPYFIIAPNIIANNFAVYLKALPRTSMIYFDVSKVDAPDEVPQPKNITLSQGVTGSIISKNDIDTAVSALQAMITDENGYEKWEISQVLGPNKDELDLNVIEGNNNAIIGQLPTLINKTPYLLGESSDYKNDDGDKVVNNYIFKLSYSGKLLLTVPDTLSFGDHFVNGGNPVYTGQLSDDVIVTDERAILTPWTLTVEELSPIQEINPITLLPLVKGVGVTFTDCLSFGENEETAKTLTSSNSIEIFKQDFGTSNPITVLPRSHPSKQFYLKVPDEKQKVGKNYSGKLEWTIELVK</sequence>
<protein>
    <recommendedName>
        <fullName evidence="4">WxL domain-containing protein</fullName>
    </recommendedName>
</protein>
<evidence type="ECO:0000256" key="1">
    <source>
        <dbReference type="SAM" id="MobiDB-lite"/>
    </source>
</evidence>
<evidence type="ECO:0008006" key="4">
    <source>
        <dbReference type="Google" id="ProtNLM"/>
    </source>
</evidence>
<accession>A0ABZ2SE29</accession>
<name>A0ABZ2SE29_9LACT</name>
<feature type="region of interest" description="Disordered" evidence="1">
    <location>
        <begin position="560"/>
        <end position="583"/>
    </location>
</feature>
<evidence type="ECO:0000313" key="2">
    <source>
        <dbReference type="EMBL" id="WYC66966.1"/>
    </source>
</evidence>
<reference evidence="2 3" key="1">
    <citation type="submission" date="2023-12" db="EMBL/GenBank/DDBJ databases">
        <title>Redefining Piscine Lactococcosis.</title>
        <authorList>
            <person name="Heckman T.I."/>
            <person name="Yazdi Z."/>
            <person name="Older C.E."/>
            <person name="Griffin M.J."/>
            <person name="Waldbieser G.C."/>
            <person name="Chow A.M."/>
            <person name="Medina Silva I."/>
            <person name="Anenson K.M."/>
            <person name="Garcia J.C."/>
            <person name="LaFrentz B.R."/>
            <person name="Slavic D."/>
            <person name="Toohey-Kurth K.L."/>
            <person name="Yant P."/>
            <person name="Fritz H.M."/>
            <person name="Henderson E."/>
            <person name="McDowall R."/>
            <person name="Cai H."/>
            <person name="Adikson M."/>
            <person name="Soto E."/>
        </authorList>
    </citation>
    <scope>NUCLEOTIDE SEQUENCE [LARGE SCALE GENOMIC DNA]</scope>
    <source>
        <strain evidence="2 3">R21-91A</strain>
    </source>
</reference>
<keyword evidence="3" id="KW-1185">Reference proteome</keyword>
<gene>
    <name evidence="2" type="ORF">VNN45_08765</name>
</gene>
<proteinExistence type="predicted"/>
<dbReference type="Proteomes" id="UP001456368">
    <property type="component" value="Chromosome"/>
</dbReference>
<dbReference type="Gene3D" id="2.60.120.200">
    <property type="match status" value="1"/>
</dbReference>
<dbReference type="EMBL" id="CP141698">
    <property type="protein sequence ID" value="WYC66966.1"/>
    <property type="molecule type" value="Genomic_DNA"/>
</dbReference>